<protein>
    <recommendedName>
        <fullName evidence="2">Filamentous haemagglutinin FhaB/tRNA nuclease CdiA-like TPS domain-containing protein</fullName>
    </recommendedName>
</protein>
<dbReference type="InterPro" id="IPR008638">
    <property type="entry name" value="FhaB/CdiA-like_TPS"/>
</dbReference>
<dbReference type="InterPro" id="IPR012334">
    <property type="entry name" value="Pectin_lyas_fold"/>
</dbReference>
<dbReference type="SUPFAM" id="SSF51126">
    <property type="entry name" value="Pectin lyase-like"/>
    <property type="match status" value="3"/>
</dbReference>
<gene>
    <name evidence="3" type="ORF">NIES23_51980</name>
</gene>
<dbReference type="Gene3D" id="2.160.20.10">
    <property type="entry name" value="Single-stranded right-handed beta-helix, Pectin lyase-like"/>
    <property type="match status" value="3"/>
</dbReference>
<feature type="compositionally biased region" description="Basic and acidic residues" evidence="1">
    <location>
        <begin position="1224"/>
        <end position="1238"/>
    </location>
</feature>
<name>A0A1Z4KU19_ANAVA</name>
<feature type="region of interest" description="Disordered" evidence="1">
    <location>
        <begin position="1205"/>
        <end position="1251"/>
    </location>
</feature>
<evidence type="ECO:0000313" key="3">
    <source>
        <dbReference type="EMBL" id="BAY72373.1"/>
    </source>
</evidence>
<evidence type="ECO:0000259" key="2">
    <source>
        <dbReference type="SMART" id="SM00912"/>
    </source>
</evidence>
<feature type="domain" description="Filamentous haemagglutinin FhaB/tRNA nuclease CdiA-like TPS" evidence="2">
    <location>
        <begin position="38"/>
        <end position="151"/>
    </location>
</feature>
<reference evidence="3 4" key="1">
    <citation type="submission" date="2017-06" db="EMBL/GenBank/DDBJ databases">
        <title>Genome sequencing of cyanobaciteial culture collection at National Institute for Environmental Studies (NIES).</title>
        <authorList>
            <person name="Hirose Y."/>
            <person name="Shimura Y."/>
            <person name="Fujisawa T."/>
            <person name="Nakamura Y."/>
            <person name="Kawachi M."/>
        </authorList>
    </citation>
    <scope>NUCLEOTIDE SEQUENCE [LARGE SCALE GENOMIC DNA]</scope>
    <source>
        <strain evidence="3 4">NIES-23</strain>
    </source>
</reference>
<sequence>MYPTNTRNTIGLALLVIGSVIFAGNHVLAEIKTDTTLGSEASILNQGVSVKGAIGDIIDGGAVRGTKLFHSFQEFSIGEGQRVYFSNPAGIKNILTRVTGNNRSDILGTLGVLGNANLFLINPNGIVFGQNARLDIAGSFVASTVDSLTLGNGFVYSATKPEIPPLLNINLQPGLQLGTEIGTITNRGNLAVGQNLILSANNLDLQGSLQAGQDLTLNARNQIQMRDTIASPLIAAAKEKLLIQGNQSVNIFALNHPDSGLFSGGDMILRSLSDIDGDAHYWSRGNFRIEKLDGNLGGLFSPDDPIIRSNGDVSLASFTGASLHILAGGKVEIPGNVIIFRPDNLSSAIAETVTLSDGNTVNISGSTDSTLDIRAGINWQNLPGNSSLGQLSSLPSFNNATSADINLGNIRVFDFVGGQGGKIFLTNQYQANPTLSGNIRVNIIDARDSFQGTSLFMNSRGNIAVNIADTSSFRQGNGGDITMIAQGNISPQLLLSRGWLGGNITLKSNANISVATGFISSQSRANTETGSPLTGGDIEITADSLFLTNGANITVINENISNGGNLKITANNIFLEGVPSNGSAGGITSQVWPGSIGKGGDIQITTGKLSAEKGSQVIAITFGAGKAGNVTIHASDRIFLSGISNTGIPGGVASRSQDSGAGGNVNITTRSLTIENSARVSTATTGRGTSGNVMINASDAIVLDGYDTAIISQAFPDTTAGGNINVTTGKLSLFNGAAISSGTRGIGNAGNIQIIADMFIADGVSPITGFASGITAATDDNAQGNGGNIDIISRIIALTNGGQITTSTNARGNAGNIKITTNAINIDGSSPLRENFPSGILSLVRANAQGTGGNIDINTGQMTLTNGGFLDASTFGQGNAGDIKIIANDAMILNSGNNSNVSGDISSQVLSGAVGDGGDIEIFAHKLLLSNGFQIKAQTFGQGNAGNIKINTIDSVVLNGSSPRTNSTGIFTSVGNGGFGTGGNIDIQTGKLTLDNRSIISAETVSNTGGDIRLQLNDRLLLRRNSRISTTAGTAQAGGDGGNIIINTPFLLTAPLENNDITANAFSGSGGKIDITTQGILGFTPRTRADLEASLGTKDPSQLNPRSLPTSDITAISQANASLDGQVTIDTPDVDPGSGLVALPTNVVDASRLIAQTCRSGGETTASQQSEFVITGRGGLPPKPSDPLSSDAIWQDLQPYALPDEKAGEQEEKSQGGFPSGRTSLRDATRMGAREQGEKSPTPIVEAQGWVTSTDGKITLVAQAPTTTPHNSSFTPVSCS</sequence>
<dbReference type="Proteomes" id="UP000217507">
    <property type="component" value="Chromosome"/>
</dbReference>
<dbReference type="EMBL" id="AP018216">
    <property type="protein sequence ID" value="BAY72373.1"/>
    <property type="molecule type" value="Genomic_DNA"/>
</dbReference>
<dbReference type="Pfam" id="PF05860">
    <property type="entry name" value="TPS"/>
    <property type="match status" value="1"/>
</dbReference>
<proteinExistence type="predicted"/>
<dbReference type="NCBIfam" id="TIGR01901">
    <property type="entry name" value="adhes_NPXG"/>
    <property type="match status" value="1"/>
</dbReference>
<organism evidence="3 4">
    <name type="scientific">Trichormus variabilis NIES-23</name>
    <dbReference type="NCBI Taxonomy" id="1973479"/>
    <lineage>
        <taxon>Bacteria</taxon>
        <taxon>Bacillati</taxon>
        <taxon>Cyanobacteriota</taxon>
        <taxon>Cyanophyceae</taxon>
        <taxon>Nostocales</taxon>
        <taxon>Nostocaceae</taxon>
        <taxon>Trichormus</taxon>
    </lineage>
</organism>
<dbReference type="SMART" id="SM00912">
    <property type="entry name" value="Haemagg_act"/>
    <property type="match status" value="1"/>
</dbReference>
<dbReference type="InterPro" id="IPR011050">
    <property type="entry name" value="Pectin_lyase_fold/virulence"/>
</dbReference>
<evidence type="ECO:0000256" key="1">
    <source>
        <dbReference type="SAM" id="MobiDB-lite"/>
    </source>
</evidence>
<evidence type="ECO:0000313" key="4">
    <source>
        <dbReference type="Proteomes" id="UP000217507"/>
    </source>
</evidence>
<dbReference type="AlphaFoldDB" id="A0A1Z4KU19"/>
<feature type="compositionally biased region" description="Basic and acidic residues" evidence="1">
    <location>
        <begin position="1205"/>
        <end position="1214"/>
    </location>
</feature>
<accession>A0A1Z4KU19</accession>